<name>A0A9D7K1T2_9PROT</name>
<dbReference type="EMBL" id="JADJUC010000002">
    <property type="protein sequence ID" value="MBK8523112.1"/>
    <property type="molecule type" value="Genomic_DNA"/>
</dbReference>
<organism evidence="1 2">
    <name type="scientific">Candidatus Proximibacter danicus</name>
    <dbReference type="NCBI Taxonomy" id="2954365"/>
    <lineage>
        <taxon>Bacteria</taxon>
        <taxon>Pseudomonadati</taxon>
        <taxon>Pseudomonadota</taxon>
        <taxon>Betaproteobacteria</taxon>
        <taxon>Candidatus Proximibacter</taxon>
    </lineage>
</organism>
<comment type="caution">
    <text evidence="1">The sequence shown here is derived from an EMBL/GenBank/DDBJ whole genome shotgun (WGS) entry which is preliminary data.</text>
</comment>
<protein>
    <submittedName>
        <fullName evidence="1">Uncharacterized protein</fullName>
    </submittedName>
</protein>
<dbReference type="AlphaFoldDB" id="A0A9D7K1T2"/>
<gene>
    <name evidence="1" type="ORF">IPL58_02695</name>
</gene>
<evidence type="ECO:0000313" key="2">
    <source>
        <dbReference type="Proteomes" id="UP000886689"/>
    </source>
</evidence>
<sequence length="98" mass="10951">MDYVAFVEFAAYTSSIPLMGGEFMHAPANTKYGFRIRTRSGAIVDNLLIFGRDEPEAERKLRQMYMGCEILEKRSVASASSRAGPINYEDLVDLISGH</sequence>
<reference evidence="1" key="1">
    <citation type="submission" date="2020-10" db="EMBL/GenBank/DDBJ databases">
        <title>Connecting structure to function with the recovery of over 1000 high-quality activated sludge metagenome-assembled genomes encoding full-length rRNA genes using long-read sequencing.</title>
        <authorList>
            <person name="Singleton C.M."/>
            <person name="Petriglieri F."/>
            <person name="Kristensen J.M."/>
            <person name="Kirkegaard R.H."/>
            <person name="Michaelsen T.Y."/>
            <person name="Andersen M.H."/>
            <person name="Karst S.M."/>
            <person name="Dueholm M.S."/>
            <person name="Nielsen P.H."/>
            <person name="Albertsen M."/>
        </authorList>
    </citation>
    <scope>NUCLEOTIDE SEQUENCE</scope>
    <source>
        <strain evidence="1">Hirt_18-Q3-R61-65_BATAC.395</strain>
    </source>
</reference>
<dbReference type="Proteomes" id="UP000886689">
    <property type="component" value="Unassembled WGS sequence"/>
</dbReference>
<proteinExistence type="predicted"/>
<accession>A0A9D7K1T2</accession>
<evidence type="ECO:0000313" key="1">
    <source>
        <dbReference type="EMBL" id="MBK8523112.1"/>
    </source>
</evidence>